<proteinExistence type="predicted"/>
<evidence type="ECO:0008006" key="2">
    <source>
        <dbReference type="Google" id="ProtNLM"/>
    </source>
</evidence>
<dbReference type="EMBL" id="VSSQ01066526">
    <property type="protein sequence ID" value="MPN19047.1"/>
    <property type="molecule type" value="Genomic_DNA"/>
</dbReference>
<name>A0A645FX10_9ZZZZ</name>
<dbReference type="Pfam" id="PF14277">
    <property type="entry name" value="DUF4364"/>
    <property type="match status" value="1"/>
</dbReference>
<reference evidence="1" key="1">
    <citation type="submission" date="2019-08" db="EMBL/GenBank/DDBJ databases">
        <authorList>
            <person name="Kucharzyk K."/>
            <person name="Murdoch R.W."/>
            <person name="Higgins S."/>
            <person name="Loffler F."/>
        </authorList>
    </citation>
    <scope>NUCLEOTIDE SEQUENCE</scope>
</reference>
<protein>
    <recommendedName>
        <fullName evidence="2">DUF4364 domain-containing protein</fullName>
    </recommendedName>
</protein>
<dbReference type="AlphaFoldDB" id="A0A645FX10"/>
<gene>
    <name evidence="1" type="ORF">SDC9_166413</name>
</gene>
<comment type="caution">
    <text evidence="1">The sequence shown here is derived from an EMBL/GenBank/DDBJ whole genome shotgun (WGS) entry which is preliminary data.</text>
</comment>
<dbReference type="SUPFAM" id="SSF46785">
    <property type="entry name" value="Winged helix' DNA-binding domain"/>
    <property type="match status" value="1"/>
</dbReference>
<accession>A0A645FX10</accession>
<dbReference type="Gene3D" id="1.10.10.10">
    <property type="entry name" value="Winged helix-like DNA-binding domain superfamily/Winged helix DNA-binding domain"/>
    <property type="match status" value="1"/>
</dbReference>
<organism evidence="1">
    <name type="scientific">bioreactor metagenome</name>
    <dbReference type="NCBI Taxonomy" id="1076179"/>
    <lineage>
        <taxon>unclassified sequences</taxon>
        <taxon>metagenomes</taxon>
        <taxon>ecological metagenomes</taxon>
    </lineage>
</organism>
<dbReference type="InterPro" id="IPR036390">
    <property type="entry name" value="WH_DNA-bd_sf"/>
</dbReference>
<sequence length="186" mass="21441">MYDKTRALAENKLIILYLIEKIEIPLSNSEICQFALEKNLMDYFSVQQYLSELVESNLLEMTTENNSTRYTITIDGEDILNYFIKHISNYAKTVINTYAKENSKRIRAEYSVTANYFQEMNNEYTVKCGVYDSDGMTSLMEISINVATKDQARLVCRNWKNNVADIYGQIMHCLSTEVKGDAPSDN</sequence>
<dbReference type="InterPro" id="IPR025374">
    <property type="entry name" value="DUF4364"/>
</dbReference>
<dbReference type="InterPro" id="IPR036388">
    <property type="entry name" value="WH-like_DNA-bd_sf"/>
</dbReference>
<evidence type="ECO:0000313" key="1">
    <source>
        <dbReference type="EMBL" id="MPN19047.1"/>
    </source>
</evidence>